<dbReference type="Proteomes" id="UP001432027">
    <property type="component" value="Unassembled WGS sequence"/>
</dbReference>
<dbReference type="AlphaFoldDB" id="A0AAV5TLL4"/>
<dbReference type="GO" id="GO:0000978">
    <property type="term" value="F:RNA polymerase II cis-regulatory region sequence-specific DNA binding"/>
    <property type="evidence" value="ECO:0007669"/>
    <property type="project" value="TreeGrafter"/>
</dbReference>
<dbReference type="InterPro" id="IPR008984">
    <property type="entry name" value="SMAD_FHA_dom_sf"/>
</dbReference>
<dbReference type="GO" id="GO:0000981">
    <property type="term" value="F:DNA-binding transcription factor activity, RNA polymerase II-specific"/>
    <property type="evidence" value="ECO:0007669"/>
    <property type="project" value="TreeGrafter"/>
</dbReference>
<dbReference type="SUPFAM" id="SSF49879">
    <property type="entry name" value="SMAD/FHA domain"/>
    <property type="match status" value="1"/>
</dbReference>
<feature type="region of interest" description="Disordered" evidence="4">
    <location>
        <begin position="126"/>
        <end position="153"/>
    </location>
</feature>
<dbReference type="InterPro" id="IPR017855">
    <property type="entry name" value="SMAD-like_dom_sf"/>
</dbReference>
<sequence>PSCPIPLASPYPPIPYPPAVPRIHPKKTAQVQRDTEEMGRILALQEQVTTRIINAPPNQMHIPPSHQQISQLTLHTMQSVPRHPSSIPSTSSSIPSTSKGYPIPIPSQFPPGVNPQAYMREYEKVMASRRKKEEGGDGGEGSEGGGEGVKRVPRLVKKKQKKQEIAKGSILLTKKISEMTTEELEEASRRARNEEIKLRLIEKNIEYKEDEHGNVLPVEKKKGGVISYPGDPRFPLPDGKDMSFYIKPDPPPPDPLSQCPSPQFKGLEYVEEVPVCTEGEKKPLLCRGYDKTKERAEYPDIFGGQYLQLIQKLFHSVNGDPRRVPNASTNGDKWEHPFKEGEEPSGLEVYRDVKGRVWNPDYDYTPVFKQLMEMGERTEYIYRNMAKERDNTRSPLGRRDLLSTEEEVPPFGNVFEAYPGSDYELDSDLSDWDDGRIAIGREPIKKKEVIEEENTDEKNEENGDNEKEKIKSEEKMKKDKKKLVRDPSKKIGDGYYPLLTANRFWGKISYNEKAHEVGAPYMCSWKFNKVYVDPNTEKVGERDRYSLSIFDRLDRDAKTARVLSQPDSSFYFKCEPGGYVILGSESGPPLFVQSPLYNAMMGEELDTIVRITKGHQMIIFDENFFNILLHQANQYGEKVLYETRQLLLTRVSCTKGWGEAYQKSTILDALVWVEMSILNPMKKIDTLLGLDLTHPHLRGAERYSTRPTALDAFVKVHEEIGIPLWID</sequence>
<proteinExistence type="predicted"/>
<organism evidence="6 7">
    <name type="scientific">Pristionchus entomophagus</name>
    <dbReference type="NCBI Taxonomy" id="358040"/>
    <lineage>
        <taxon>Eukaryota</taxon>
        <taxon>Metazoa</taxon>
        <taxon>Ecdysozoa</taxon>
        <taxon>Nematoda</taxon>
        <taxon>Chromadorea</taxon>
        <taxon>Rhabditida</taxon>
        <taxon>Rhabditina</taxon>
        <taxon>Diplogasteromorpha</taxon>
        <taxon>Diplogasteroidea</taxon>
        <taxon>Neodiplogasteridae</taxon>
        <taxon>Pristionchus</taxon>
    </lineage>
</organism>
<reference evidence="6" key="1">
    <citation type="submission" date="2023-10" db="EMBL/GenBank/DDBJ databases">
        <title>Genome assembly of Pristionchus species.</title>
        <authorList>
            <person name="Yoshida K."/>
            <person name="Sommer R.J."/>
        </authorList>
    </citation>
    <scope>NUCLEOTIDE SEQUENCE</scope>
    <source>
        <strain evidence="6">RS0144</strain>
    </source>
</reference>
<evidence type="ECO:0000256" key="3">
    <source>
        <dbReference type="SAM" id="Coils"/>
    </source>
</evidence>
<evidence type="ECO:0000256" key="1">
    <source>
        <dbReference type="ARBA" id="ARBA00023015"/>
    </source>
</evidence>
<dbReference type="GO" id="GO:0060395">
    <property type="term" value="P:SMAD protein signal transduction"/>
    <property type="evidence" value="ECO:0007669"/>
    <property type="project" value="TreeGrafter"/>
</dbReference>
<comment type="caution">
    <text evidence="6">The sequence shown here is derived from an EMBL/GenBank/DDBJ whole genome shotgun (WGS) entry which is preliminary data.</text>
</comment>
<dbReference type="GO" id="GO:0009791">
    <property type="term" value="P:post-embryonic development"/>
    <property type="evidence" value="ECO:0007669"/>
    <property type="project" value="UniProtKB-ARBA"/>
</dbReference>
<evidence type="ECO:0000256" key="4">
    <source>
        <dbReference type="SAM" id="MobiDB-lite"/>
    </source>
</evidence>
<evidence type="ECO:0000313" key="6">
    <source>
        <dbReference type="EMBL" id="GMS95308.1"/>
    </source>
</evidence>
<feature type="domain" description="MH2" evidence="5">
    <location>
        <begin position="505"/>
        <end position="704"/>
    </location>
</feature>
<name>A0AAV5TLL4_9BILA</name>
<dbReference type="GO" id="GO:0070411">
    <property type="term" value="F:I-SMAD binding"/>
    <property type="evidence" value="ECO:0007669"/>
    <property type="project" value="TreeGrafter"/>
</dbReference>
<dbReference type="GO" id="GO:0030509">
    <property type="term" value="P:BMP signaling pathway"/>
    <property type="evidence" value="ECO:0007669"/>
    <property type="project" value="TreeGrafter"/>
</dbReference>
<evidence type="ECO:0000259" key="5">
    <source>
        <dbReference type="PROSITE" id="PS51076"/>
    </source>
</evidence>
<dbReference type="PANTHER" id="PTHR13703">
    <property type="entry name" value="SMAD"/>
    <property type="match status" value="1"/>
</dbReference>
<evidence type="ECO:0000313" key="7">
    <source>
        <dbReference type="Proteomes" id="UP001432027"/>
    </source>
</evidence>
<dbReference type="GO" id="GO:0071144">
    <property type="term" value="C:heteromeric SMAD protein complex"/>
    <property type="evidence" value="ECO:0007669"/>
    <property type="project" value="TreeGrafter"/>
</dbReference>
<accession>A0AAV5TLL4</accession>
<keyword evidence="2" id="KW-0804">Transcription</keyword>
<dbReference type="InterPro" id="IPR013790">
    <property type="entry name" value="Dwarfin"/>
</dbReference>
<keyword evidence="1" id="KW-0805">Transcription regulation</keyword>
<feature type="compositionally biased region" description="Basic and acidic residues" evidence="4">
    <location>
        <begin position="456"/>
        <end position="477"/>
    </location>
</feature>
<dbReference type="GO" id="GO:0030154">
    <property type="term" value="P:cell differentiation"/>
    <property type="evidence" value="ECO:0007669"/>
    <property type="project" value="TreeGrafter"/>
</dbReference>
<dbReference type="GO" id="GO:0009653">
    <property type="term" value="P:anatomical structure morphogenesis"/>
    <property type="evidence" value="ECO:0007669"/>
    <property type="project" value="TreeGrafter"/>
</dbReference>
<dbReference type="GO" id="GO:0051239">
    <property type="term" value="P:regulation of multicellular organismal process"/>
    <property type="evidence" value="ECO:0007669"/>
    <property type="project" value="UniProtKB-ARBA"/>
</dbReference>
<evidence type="ECO:0000256" key="2">
    <source>
        <dbReference type="ARBA" id="ARBA00023163"/>
    </source>
</evidence>
<gene>
    <name evidence="6" type="ORF">PENTCL1PPCAC_17483</name>
</gene>
<feature type="coiled-coil region" evidence="3">
    <location>
        <begin position="177"/>
        <end position="211"/>
    </location>
</feature>
<keyword evidence="3" id="KW-0175">Coiled coil</keyword>
<dbReference type="EMBL" id="BTSX01000004">
    <property type="protein sequence ID" value="GMS95308.1"/>
    <property type="molecule type" value="Genomic_DNA"/>
</dbReference>
<dbReference type="PROSITE" id="PS51076">
    <property type="entry name" value="MH2"/>
    <property type="match status" value="1"/>
</dbReference>
<protein>
    <recommendedName>
        <fullName evidence="5">MH2 domain-containing protein</fullName>
    </recommendedName>
</protein>
<dbReference type="GO" id="GO:0050793">
    <property type="term" value="P:regulation of developmental process"/>
    <property type="evidence" value="ECO:0007669"/>
    <property type="project" value="UniProtKB-ARBA"/>
</dbReference>
<dbReference type="SMART" id="SM00524">
    <property type="entry name" value="DWB"/>
    <property type="match status" value="1"/>
</dbReference>
<feature type="compositionally biased region" description="Basic and acidic residues" evidence="4">
    <location>
        <begin position="126"/>
        <end position="135"/>
    </location>
</feature>
<dbReference type="Pfam" id="PF03166">
    <property type="entry name" value="MH2"/>
    <property type="match status" value="1"/>
</dbReference>
<feature type="non-terminal residue" evidence="6">
    <location>
        <position position="1"/>
    </location>
</feature>
<dbReference type="InterPro" id="IPR001132">
    <property type="entry name" value="SMAD_dom_Dwarfin-type"/>
</dbReference>
<keyword evidence="7" id="KW-1185">Reference proteome</keyword>
<feature type="compositionally biased region" description="Gly residues" evidence="4">
    <location>
        <begin position="138"/>
        <end position="147"/>
    </location>
</feature>
<feature type="compositionally biased region" description="Basic and acidic residues" evidence="4">
    <location>
        <begin position="332"/>
        <end position="341"/>
    </location>
</feature>
<feature type="region of interest" description="Disordered" evidence="4">
    <location>
        <begin position="320"/>
        <end position="341"/>
    </location>
</feature>
<dbReference type="Gene3D" id="2.60.200.10">
    <property type="match status" value="1"/>
</dbReference>
<feature type="region of interest" description="Disordered" evidence="4">
    <location>
        <begin position="448"/>
        <end position="485"/>
    </location>
</feature>